<dbReference type="EMBL" id="JAVDSG010000001">
    <property type="protein sequence ID" value="MDR6597131.1"/>
    <property type="molecule type" value="Genomic_DNA"/>
</dbReference>
<accession>A0ABU1Q2M1</accession>
<dbReference type="Pfam" id="PF04672">
    <property type="entry name" value="Methyltransf_19"/>
    <property type="match status" value="1"/>
</dbReference>
<comment type="caution">
    <text evidence="1">The sequence shown here is derived from an EMBL/GenBank/DDBJ whole genome shotgun (WGS) entry which is preliminary data.</text>
</comment>
<gene>
    <name evidence="1" type="ORF">J2S66_005515</name>
</gene>
<evidence type="ECO:0000313" key="2">
    <source>
        <dbReference type="Proteomes" id="UP001268819"/>
    </source>
</evidence>
<dbReference type="Proteomes" id="UP001268819">
    <property type="component" value="Unassembled WGS sequence"/>
</dbReference>
<evidence type="ECO:0008006" key="3">
    <source>
        <dbReference type="Google" id="ProtNLM"/>
    </source>
</evidence>
<proteinExistence type="predicted"/>
<reference evidence="1 2" key="1">
    <citation type="submission" date="2023-07" db="EMBL/GenBank/DDBJ databases">
        <title>Sequencing the genomes of 1000 actinobacteria strains.</title>
        <authorList>
            <person name="Klenk H.-P."/>
        </authorList>
    </citation>
    <scope>NUCLEOTIDE SEQUENCE [LARGE SCALE GENOMIC DNA]</scope>
    <source>
        <strain evidence="1 2">DSM 43749</strain>
    </source>
</reference>
<dbReference type="PIRSF" id="PIRSF017393">
    <property type="entry name" value="MTase_SAV2177"/>
    <property type="match status" value="1"/>
</dbReference>
<dbReference type="SUPFAM" id="SSF53335">
    <property type="entry name" value="S-adenosyl-L-methionine-dependent methyltransferases"/>
    <property type="match status" value="1"/>
</dbReference>
<protein>
    <recommendedName>
        <fullName evidence="3">S-adenosyl methyltransferase</fullName>
    </recommendedName>
</protein>
<dbReference type="Gene3D" id="3.40.50.150">
    <property type="entry name" value="Vaccinia Virus protein VP39"/>
    <property type="match status" value="1"/>
</dbReference>
<name>A0ABU1Q2M1_9PSEU</name>
<evidence type="ECO:0000313" key="1">
    <source>
        <dbReference type="EMBL" id="MDR6597131.1"/>
    </source>
</evidence>
<dbReference type="RefSeq" id="WP_310310171.1">
    <property type="nucleotide sequence ID" value="NZ_BAAAXB010000001.1"/>
</dbReference>
<dbReference type="InterPro" id="IPR029063">
    <property type="entry name" value="SAM-dependent_MTases_sf"/>
</dbReference>
<sequence length="278" mass="30653">MRSRGLESVERPTWAPGDIDLGRPSIARVYDYWLGGAHNFAVDRAVADKVLADVPLLKNVILNHRAFLRRAVRHLLARGVRQFLDLGSGIPTVGNVHEIAQAVDPSARVVYVDVDPVAVAHSRAILTGNPLVSVLQADVRDVERVMRSPEVSRRLDLDRPVGVLMVALLHFMADEDDPRGVVAAYRDAVPPGSFLALSHAGYEEGEWDPVWDEAKRTYNRGVSEITYRSKQEVEALFEGFDLVPPGVERLPLWRPESPDDVNGGADNFIGFGAVGRKP</sequence>
<organism evidence="1 2">
    <name type="scientific">Saccharothrix longispora</name>
    <dbReference type="NCBI Taxonomy" id="33920"/>
    <lineage>
        <taxon>Bacteria</taxon>
        <taxon>Bacillati</taxon>
        <taxon>Actinomycetota</taxon>
        <taxon>Actinomycetes</taxon>
        <taxon>Pseudonocardiales</taxon>
        <taxon>Pseudonocardiaceae</taxon>
        <taxon>Saccharothrix</taxon>
    </lineage>
</organism>
<dbReference type="InterPro" id="IPR006764">
    <property type="entry name" value="SAM_dep_MeTrfase_SAV2177_type"/>
</dbReference>
<keyword evidence="2" id="KW-1185">Reference proteome</keyword>